<evidence type="ECO:0000313" key="8">
    <source>
        <dbReference type="Proteomes" id="UP000542210"/>
    </source>
</evidence>
<feature type="DNA-binding region" description="OmpR/PhoB-type" evidence="5">
    <location>
        <begin position="1"/>
        <end position="98"/>
    </location>
</feature>
<dbReference type="SMART" id="SM01043">
    <property type="entry name" value="BTAD"/>
    <property type="match status" value="1"/>
</dbReference>
<dbReference type="AlphaFoldDB" id="A0A7W7D742"/>
<dbReference type="InterPro" id="IPR036388">
    <property type="entry name" value="WH-like_DNA-bd_sf"/>
</dbReference>
<dbReference type="InterPro" id="IPR001867">
    <property type="entry name" value="OmpR/PhoB-type_DNA-bd"/>
</dbReference>
<evidence type="ECO:0000256" key="1">
    <source>
        <dbReference type="ARBA" id="ARBA00005820"/>
    </source>
</evidence>
<dbReference type="GO" id="GO:0003677">
    <property type="term" value="F:DNA binding"/>
    <property type="evidence" value="ECO:0007669"/>
    <property type="project" value="UniProtKB-UniRule"/>
</dbReference>
<dbReference type="Gene3D" id="1.25.40.10">
    <property type="entry name" value="Tetratricopeptide repeat domain"/>
    <property type="match status" value="1"/>
</dbReference>
<sequence length="259" mass="29110">MKARTALRFGVLGSLEVTRDGQPVPVRAAKQRIALAALLLRANQYVSVDQLIQRTWDGRAPGEARNAMQTHIARLRRTVGEEGQRLIETHDDGYSIQLPPESLDLTRFRDLAHAAALAAKRHDLAGEARLLSDALALWRGPVLADVPSGPLHRLEIPQLVEERLRLLERSFDVHLRLGRHDRIVAGLRAATTEHPLHERLWAQLMLSLYRSGRRAEALETYRNVVVLLREELGIDPGHELARLHQAVLADDPDLAHRPD</sequence>
<keyword evidence="2" id="KW-0805">Transcription regulation</keyword>
<dbReference type="InterPro" id="IPR005158">
    <property type="entry name" value="BTAD"/>
</dbReference>
<dbReference type="SMART" id="SM00862">
    <property type="entry name" value="Trans_reg_C"/>
    <property type="match status" value="1"/>
</dbReference>
<evidence type="ECO:0000259" key="6">
    <source>
        <dbReference type="PROSITE" id="PS51755"/>
    </source>
</evidence>
<keyword evidence="4" id="KW-0804">Transcription</keyword>
<protein>
    <submittedName>
        <fullName evidence="7">DNA-binding SARP family transcriptional activator</fullName>
    </submittedName>
</protein>
<dbReference type="InterPro" id="IPR011990">
    <property type="entry name" value="TPR-like_helical_dom_sf"/>
</dbReference>
<dbReference type="GO" id="GO:0000160">
    <property type="term" value="P:phosphorelay signal transduction system"/>
    <property type="evidence" value="ECO:0007669"/>
    <property type="project" value="InterPro"/>
</dbReference>
<evidence type="ECO:0000256" key="2">
    <source>
        <dbReference type="ARBA" id="ARBA00023015"/>
    </source>
</evidence>
<dbReference type="InterPro" id="IPR016032">
    <property type="entry name" value="Sig_transdc_resp-reg_C-effctor"/>
</dbReference>
<organism evidence="7 8">
    <name type="scientific">Sphaerisporangium siamense</name>
    <dbReference type="NCBI Taxonomy" id="795645"/>
    <lineage>
        <taxon>Bacteria</taxon>
        <taxon>Bacillati</taxon>
        <taxon>Actinomycetota</taxon>
        <taxon>Actinomycetes</taxon>
        <taxon>Streptosporangiales</taxon>
        <taxon>Streptosporangiaceae</taxon>
        <taxon>Sphaerisporangium</taxon>
    </lineage>
</organism>
<dbReference type="RefSeq" id="WP_184880634.1">
    <property type="nucleotide sequence ID" value="NZ_BOOV01000016.1"/>
</dbReference>
<dbReference type="CDD" id="cd15831">
    <property type="entry name" value="BTAD"/>
    <property type="match status" value="1"/>
</dbReference>
<dbReference type="Pfam" id="PF00486">
    <property type="entry name" value="Trans_reg_C"/>
    <property type="match status" value="1"/>
</dbReference>
<dbReference type="SUPFAM" id="SSF48452">
    <property type="entry name" value="TPR-like"/>
    <property type="match status" value="1"/>
</dbReference>
<evidence type="ECO:0000256" key="3">
    <source>
        <dbReference type="ARBA" id="ARBA00023125"/>
    </source>
</evidence>
<dbReference type="Gene3D" id="1.10.10.10">
    <property type="entry name" value="Winged helix-like DNA-binding domain superfamily/Winged helix DNA-binding domain"/>
    <property type="match status" value="1"/>
</dbReference>
<comment type="caution">
    <text evidence="7">The sequence shown here is derived from an EMBL/GenBank/DDBJ whole genome shotgun (WGS) entry which is preliminary data.</text>
</comment>
<evidence type="ECO:0000256" key="4">
    <source>
        <dbReference type="ARBA" id="ARBA00023163"/>
    </source>
</evidence>
<reference evidence="7 8" key="1">
    <citation type="submission" date="2020-08" db="EMBL/GenBank/DDBJ databases">
        <title>Sequencing the genomes of 1000 actinobacteria strains.</title>
        <authorList>
            <person name="Klenk H.-P."/>
        </authorList>
    </citation>
    <scope>NUCLEOTIDE SEQUENCE [LARGE SCALE GENOMIC DNA]</scope>
    <source>
        <strain evidence="7 8">DSM 45784</strain>
    </source>
</reference>
<dbReference type="InterPro" id="IPR051677">
    <property type="entry name" value="AfsR-DnrI-RedD_regulator"/>
</dbReference>
<dbReference type="PANTHER" id="PTHR35807">
    <property type="entry name" value="TRANSCRIPTIONAL REGULATOR REDD-RELATED"/>
    <property type="match status" value="1"/>
</dbReference>
<dbReference type="EMBL" id="JACHND010000001">
    <property type="protein sequence ID" value="MBB4701518.1"/>
    <property type="molecule type" value="Genomic_DNA"/>
</dbReference>
<evidence type="ECO:0000256" key="5">
    <source>
        <dbReference type="PROSITE-ProRule" id="PRU01091"/>
    </source>
</evidence>
<evidence type="ECO:0000313" key="7">
    <source>
        <dbReference type="EMBL" id="MBB4701518.1"/>
    </source>
</evidence>
<comment type="similarity">
    <text evidence="1">Belongs to the AfsR/DnrI/RedD regulatory family.</text>
</comment>
<dbReference type="SUPFAM" id="SSF46894">
    <property type="entry name" value="C-terminal effector domain of the bipartite response regulators"/>
    <property type="match status" value="1"/>
</dbReference>
<dbReference type="PROSITE" id="PS51755">
    <property type="entry name" value="OMPR_PHOB"/>
    <property type="match status" value="1"/>
</dbReference>
<name>A0A7W7D742_9ACTN</name>
<keyword evidence="8" id="KW-1185">Reference proteome</keyword>
<dbReference type="GO" id="GO:0006355">
    <property type="term" value="P:regulation of DNA-templated transcription"/>
    <property type="evidence" value="ECO:0007669"/>
    <property type="project" value="InterPro"/>
</dbReference>
<dbReference type="Proteomes" id="UP000542210">
    <property type="component" value="Unassembled WGS sequence"/>
</dbReference>
<feature type="domain" description="OmpR/PhoB-type" evidence="6">
    <location>
        <begin position="1"/>
        <end position="98"/>
    </location>
</feature>
<proteinExistence type="inferred from homology"/>
<dbReference type="PANTHER" id="PTHR35807:SF1">
    <property type="entry name" value="TRANSCRIPTIONAL REGULATOR REDD"/>
    <property type="match status" value="1"/>
</dbReference>
<gene>
    <name evidence="7" type="ORF">BJ982_003062</name>
</gene>
<accession>A0A7W7D742</accession>
<dbReference type="Pfam" id="PF03704">
    <property type="entry name" value="BTAD"/>
    <property type="match status" value="1"/>
</dbReference>
<keyword evidence="3 5" id="KW-0238">DNA-binding</keyword>